<dbReference type="GO" id="GO:0008686">
    <property type="term" value="F:3,4-dihydroxy-2-butanone-4-phosphate synthase activity"/>
    <property type="evidence" value="ECO:0007669"/>
    <property type="project" value="InterPro"/>
</dbReference>
<proteinExistence type="inferred from homology"/>
<dbReference type="Gene3D" id="3.40.50.10990">
    <property type="entry name" value="GTP cyclohydrolase II"/>
    <property type="match status" value="1"/>
</dbReference>
<dbReference type="InterPro" id="IPR000926">
    <property type="entry name" value="RibA"/>
</dbReference>
<dbReference type="GO" id="GO:0003935">
    <property type="term" value="F:GTP cyclohydrolase II activity"/>
    <property type="evidence" value="ECO:0007669"/>
    <property type="project" value="UniProtKB-EC"/>
</dbReference>
<evidence type="ECO:0000256" key="17">
    <source>
        <dbReference type="ARBA" id="ARBA00023211"/>
    </source>
</evidence>
<evidence type="ECO:0000256" key="20">
    <source>
        <dbReference type="ARBA" id="ARBA00049295"/>
    </source>
</evidence>
<dbReference type="NCBIfam" id="NF001591">
    <property type="entry name" value="PRK00393.1"/>
    <property type="match status" value="1"/>
</dbReference>
<evidence type="ECO:0000256" key="13">
    <source>
        <dbReference type="ARBA" id="ARBA00022833"/>
    </source>
</evidence>
<feature type="signal peptide" evidence="22">
    <location>
        <begin position="1"/>
        <end position="26"/>
    </location>
</feature>
<keyword evidence="17" id="KW-0464">Manganese</keyword>
<keyword evidence="25" id="KW-1185">Reference proteome</keyword>
<keyword evidence="18" id="KW-0456">Lyase</keyword>
<dbReference type="InterPro" id="IPR000422">
    <property type="entry name" value="DHBP_synthase_RibB"/>
</dbReference>
<dbReference type="NCBIfam" id="NF006803">
    <property type="entry name" value="PRK09311.1"/>
    <property type="match status" value="1"/>
</dbReference>
<keyword evidence="13" id="KW-0862">Zinc</keyword>
<dbReference type="UniPathway" id="UPA00275">
    <property type="reaction ID" value="UER00400"/>
</dbReference>
<evidence type="ECO:0000256" key="6">
    <source>
        <dbReference type="ARBA" id="ARBA00008976"/>
    </source>
</evidence>
<dbReference type="Gene3D" id="3.90.870.10">
    <property type="entry name" value="DHBP synthase"/>
    <property type="match status" value="1"/>
</dbReference>
<keyword evidence="19" id="KW-0511">Multifunctional enzyme</keyword>
<keyword evidence="14" id="KW-0460">Magnesium</keyword>
<dbReference type="Proteomes" id="UP000187406">
    <property type="component" value="Unassembled WGS sequence"/>
</dbReference>
<dbReference type="InterPro" id="IPR032677">
    <property type="entry name" value="GTP_cyclohydro_II"/>
</dbReference>
<dbReference type="PANTHER" id="PTHR21327:SF18">
    <property type="entry name" value="3,4-DIHYDROXY-2-BUTANONE 4-PHOSPHATE SYNTHASE"/>
    <property type="match status" value="1"/>
</dbReference>
<dbReference type="SUPFAM" id="SSF142695">
    <property type="entry name" value="RibA-like"/>
    <property type="match status" value="1"/>
</dbReference>
<feature type="domain" description="GTP cyclohydrolase II" evidence="23">
    <location>
        <begin position="374"/>
        <end position="537"/>
    </location>
</feature>
<comment type="pathway">
    <text evidence="3">Cofactor biosynthesis; riboflavin biosynthesis; 5-amino-6-(D-ribitylamino)uracil from GTP: step 1/4.</text>
</comment>
<dbReference type="InterPro" id="IPR036144">
    <property type="entry name" value="RibA-like_sf"/>
</dbReference>
<keyword evidence="10" id="KW-0479">Metal-binding</keyword>
<dbReference type="CDD" id="cd00641">
    <property type="entry name" value="GTP_cyclohydro2"/>
    <property type="match status" value="1"/>
</dbReference>
<keyword evidence="16" id="KW-0342">GTP-binding</keyword>
<feature type="chain" id="PRO_5012885317" evidence="22">
    <location>
        <begin position="27"/>
        <end position="590"/>
    </location>
</feature>
<protein>
    <submittedName>
        <fullName evidence="24">GTP_cyclohydro2 domain-containing protein/DHBP_synthase domain-containing protein</fullName>
    </submittedName>
</protein>
<dbReference type="EMBL" id="BDDD01000301">
    <property type="protein sequence ID" value="GAV63262.1"/>
    <property type="molecule type" value="Genomic_DNA"/>
</dbReference>
<dbReference type="OrthoDB" id="60371at2759"/>
<comment type="similarity">
    <text evidence="6">In the C-terminal section; belongs to the GTP cyclohydrolase II family.</text>
</comment>
<comment type="caution">
    <text evidence="24">The sequence shown here is derived from an EMBL/GenBank/DDBJ whole genome shotgun (WGS) entry which is preliminary data.</text>
</comment>
<evidence type="ECO:0000256" key="18">
    <source>
        <dbReference type="ARBA" id="ARBA00023239"/>
    </source>
</evidence>
<feature type="compositionally biased region" description="Low complexity" evidence="21">
    <location>
        <begin position="570"/>
        <end position="590"/>
    </location>
</feature>
<evidence type="ECO:0000256" key="1">
    <source>
        <dbReference type="ARBA" id="ARBA00001947"/>
    </source>
</evidence>
<dbReference type="FunFam" id="3.40.50.10990:FF:000001">
    <property type="entry name" value="Riboflavin biosynthesis protein RibBA"/>
    <property type="match status" value="1"/>
</dbReference>
<dbReference type="GO" id="GO:0009231">
    <property type="term" value="P:riboflavin biosynthetic process"/>
    <property type="evidence" value="ECO:0007669"/>
    <property type="project" value="UniProtKB-UniPathway"/>
</dbReference>
<comment type="subcellular location">
    <subcellularLocation>
        <location evidence="2">Plastid</location>
        <location evidence="2">Chloroplast</location>
    </subcellularLocation>
</comment>
<dbReference type="HAMAP" id="MF_01283">
    <property type="entry name" value="RibBA"/>
    <property type="match status" value="1"/>
</dbReference>
<evidence type="ECO:0000256" key="9">
    <source>
        <dbReference type="ARBA" id="ARBA00022640"/>
    </source>
</evidence>
<evidence type="ECO:0000256" key="10">
    <source>
        <dbReference type="ARBA" id="ARBA00022723"/>
    </source>
</evidence>
<dbReference type="STRING" id="3775.A0A1Q3B667"/>
<dbReference type="GO" id="GO:0009507">
    <property type="term" value="C:chloroplast"/>
    <property type="evidence" value="ECO:0007669"/>
    <property type="project" value="UniProtKB-SubCell"/>
</dbReference>
<dbReference type="InterPro" id="IPR016299">
    <property type="entry name" value="Riboflavin_synth_RibBA"/>
</dbReference>
<dbReference type="HAMAP" id="MF_00179">
    <property type="entry name" value="RibA"/>
    <property type="match status" value="1"/>
</dbReference>
<evidence type="ECO:0000256" key="5">
    <source>
        <dbReference type="ARBA" id="ARBA00005520"/>
    </source>
</evidence>
<accession>A0A1Q3B667</accession>
<dbReference type="NCBIfam" id="TIGR00506">
    <property type="entry name" value="ribB"/>
    <property type="match status" value="1"/>
</dbReference>
<evidence type="ECO:0000256" key="12">
    <source>
        <dbReference type="ARBA" id="ARBA00022801"/>
    </source>
</evidence>
<dbReference type="InParanoid" id="A0A1Q3B667"/>
<keyword evidence="7" id="KW-0150">Chloroplast</keyword>
<evidence type="ECO:0000256" key="22">
    <source>
        <dbReference type="SAM" id="SignalP"/>
    </source>
</evidence>
<keyword evidence="22" id="KW-0732">Signal</keyword>
<sequence length="590" mass="64435">MWWCCQGPKPNKLHLVISLSLSLSLSNTLLKEMTSFNLYSSSSVISPSLVYNGLHCVVPLITNGSTSVLVSSTLTRKWLFSYKGVSTARATLVSGEGDLISFPNNNRAPRQDTFVDKQLNQPGGIEIQPDAIGFGTLSAEVTPTISSFHTGNDEYDLDRPTEGFASVEEAIEDIRQGKMVIVVDDEDRENEGDLIMAASLVTPEAMSFIVKHGTGIVCVSMKDEDLERLELPLMVTLKENEEKLCTAFTVSVDAKRGTTTGVSARDRAATVKALACRDSKAEDFNRPGHVFPLKYREGGVLKRAGHTEASVDLAVLAGLDPVAVLCEIVDDDGSMARLPKLRQFALEENLKIISIADLIRFRRKRDRLVELAAAAPIPTMWGPFKAYCYRSLLDGIEHIAMVKGEVEDGQDILVRVHSECLTGDIFGSARCDCGNQLALAMKQIKAAGRGVLVYLRGHEGRGIGLGHKLRAYNLQDDGRDTVEANEELGLPVDSREYGIGAQILRDLGVRTMRLMTNNPAKYIGLKGYGLAIAGRVPLLTPITKENMRYIETKRDKLGHIYESDSNGHVNGSMNDNSSSMDNPSNGVSET</sequence>
<keyword evidence="15" id="KW-0809">Transit peptide</keyword>
<keyword evidence="11" id="KW-0547">Nucleotide-binding</keyword>
<organism evidence="24 25">
    <name type="scientific">Cephalotus follicularis</name>
    <name type="common">Albany pitcher plant</name>
    <dbReference type="NCBI Taxonomy" id="3775"/>
    <lineage>
        <taxon>Eukaryota</taxon>
        <taxon>Viridiplantae</taxon>
        <taxon>Streptophyta</taxon>
        <taxon>Embryophyta</taxon>
        <taxon>Tracheophyta</taxon>
        <taxon>Spermatophyta</taxon>
        <taxon>Magnoliopsida</taxon>
        <taxon>eudicotyledons</taxon>
        <taxon>Gunneridae</taxon>
        <taxon>Pentapetalae</taxon>
        <taxon>rosids</taxon>
        <taxon>fabids</taxon>
        <taxon>Oxalidales</taxon>
        <taxon>Cephalotaceae</taxon>
        <taxon>Cephalotus</taxon>
    </lineage>
</organism>
<evidence type="ECO:0000313" key="24">
    <source>
        <dbReference type="EMBL" id="GAV63262.1"/>
    </source>
</evidence>
<dbReference type="Pfam" id="PF00926">
    <property type="entry name" value="DHBP_synthase"/>
    <property type="match status" value="1"/>
</dbReference>
<evidence type="ECO:0000256" key="3">
    <source>
        <dbReference type="ARBA" id="ARBA00004853"/>
    </source>
</evidence>
<dbReference type="HAMAP" id="MF_00180">
    <property type="entry name" value="RibB"/>
    <property type="match status" value="1"/>
</dbReference>
<dbReference type="AlphaFoldDB" id="A0A1Q3B667"/>
<feature type="region of interest" description="Disordered" evidence="21">
    <location>
        <begin position="561"/>
        <end position="590"/>
    </location>
</feature>
<dbReference type="NCBIfam" id="TIGR00505">
    <property type="entry name" value="ribA"/>
    <property type="match status" value="1"/>
</dbReference>
<dbReference type="Pfam" id="PF00925">
    <property type="entry name" value="GTP_cyclohydro2"/>
    <property type="match status" value="1"/>
</dbReference>
<dbReference type="GO" id="GO:0005525">
    <property type="term" value="F:GTP binding"/>
    <property type="evidence" value="ECO:0007669"/>
    <property type="project" value="UniProtKB-KW"/>
</dbReference>
<comment type="catalytic activity">
    <reaction evidence="20">
        <text>GTP + 4 H2O = 2,5-diamino-6-hydroxy-4-(5-phosphoribosylamino)-pyrimidine + formate + 2 phosphate + 3 H(+)</text>
        <dbReference type="Rhea" id="RHEA:23704"/>
        <dbReference type="ChEBI" id="CHEBI:15377"/>
        <dbReference type="ChEBI" id="CHEBI:15378"/>
        <dbReference type="ChEBI" id="CHEBI:15740"/>
        <dbReference type="ChEBI" id="CHEBI:37565"/>
        <dbReference type="ChEBI" id="CHEBI:43474"/>
        <dbReference type="ChEBI" id="CHEBI:58614"/>
        <dbReference type="EC" id="3.5.4.25"/>
    </reaction>
</comment>
<keyword evidence="9" id="KW-0934">Plastid</keyword>
<dbReference type="SUPFAM" id="SSF55821">
    <property type="entry name" value="YrdC/RibB"/>
    <property type="match status" value="1"/>
</dbReference>
<evidence type="ECO:0000256" key="21">
    <source>
        <dbReference type="SAM" id="MobiDB-lite"/>
    </source>
</evidence>
<dbReference type="PANTHER" id="PTHR21327">
    <property type="entry name" value="GTP CYCLOHYDROLASE II-RELATED"/>
    <property type="match status" value="1"/>
</dbReference>
<evidence type="ECO:0000256" key="19">
    <source>
        <dbReference type="ARBA" id="ARBA00023268"/>
    </source>
</evidence>
<comment type="pathway">
    <text evidence="4">Cofactor biosynthesis; riboflavin biosynthesis; 2-hydroxy-3-oxobutyl phosphate from D-ribulose 5-phosphate: step 1/1.</text>
</comment>
<name>A0A1Q3B667_CEPFO</name>
<keyword evidence="12" id="KW-0378">Hydrolase</keyword>
<keyword evidence="8" id="KW-0686">Riboflavin biosynthesis</keyword>
<evidence type="ECO:0000256" key="15">
    <source>
        <dbReference type="ARBA" id="ARBA00022946"/>
    </source>
</evidence>
<reference evidence="25" key="1">
    <citation type="submission" date="2016-04" db="EMBL/GenBank/DDBJ databases">
        <title>Cephalotus genome sequencing.</title>
        <authorList>
            <person name="Fukushima K."/>
            <person name="Hasebe M."/>
            <person name="Fang X."/>
        </authorList>
    </citation>
    <scope>NUCLEOTIDE SEQUENCE [LARGE SCALE GENOMIC DNA]</scope>
    <source>
        <strain evidence="25">cv. St1</strain>
    </source>
</reference>
<comment type="similarity">
    <text evidence="5">In the N-terminal section; belongs to the DHBP synthase family.</text>
</comment>
<evidence type="ECO:0000256" key="11">
    <source>
        <dbReference type="ARBA" id="ARBA00022741"/>
    </source>
</evidence>
<gene>
    <name evidence="24" type="ORF">CFOL_v3_06782</name>
</gene>
<dbReference type="FunFam" id="3.90.870.10:FF:000005">
    <property type="entry name" value="Bifunctional riboflavin biosynthesis protein RIBA 1 chloroplastic"/>
    <property type="match status" value="1"/>
</dbReference>
<evidence type="ECO:0000256" key="2">
    <source>
        <dbReference type="ARBA" id="ARBA00004229"/>
    </source>
</evidence>
<evidence type="ECO:0000259" key="23">
    <source>
        <dbReference type="Pfam" id="PF00925"/>
    </source>
</evidence>
<evidence type="ECO:0000256" key="8">
    <source>
        <dbReference type="ARBA" id="ARBA00022619"/>
    </source>
</evidence>
<dbReference type="InterPro" id="IPR017945">
    <property type="entry name" value="DHBP_synth_RibB-like_a/b_dom"/>
</dbReference>
<evidence type="ECO:0000256" key="14">
    <source>
        <dbReference type="ARBA" id="ARBA00022842"/>
    </source>
</evidence>
<evidence type="ECO:0000256" key="16">
    <source>
        <dbReference type="ARBA" id="ARBA00023134"/>
    </source>
</evidence>
<dbReference type="GO" id="GO:0046872">
    <property type="term" value="F:metal ion binding"/>
    <property type="evidence" value="ECO:0007669"/>
    <property type="project" value="UniProtKB-KW"/>
</dbReference>
<evidence type="ECO:0000313" key="25">
    <source>
        <dbReference type="Proteomes" id="UP000187406"/>
    </source>
</evidence>
<comment type="cofactor">
    <cofactor evidence="1">
        <name>Zn(2+)</name>
        <dbReference type="ChEBI" id="CHEBI:29105"/>
    </cofactor>
</comment>
<evidence type="ECO:0000256" key="4">
    <source>
        <dbReference type="ARBA" id="ARBA00004904"/>
    </source>
</evidence>
<evidence type="ECO:0000256" key="7">
    <source>
        <dbReference type="ARBA" id="ARBA00022528"/>
    </source>
</evidence>